<dbReference type="InterPro" id="IPR045339">
    <property type="entry name" value="DUF6534"/>
</dbReference>
<dbReference type="AlphaFoldDB" id="A0A4S4LY65"/>
<feature type="transmembrane region" description="Helical" evidence="1">
    <location>
        <begin position="251"/>
        <end position="271"/>
    </location>
</feature>
<proteinExistence type="predicted"/>
<keyword evidence="4" id="KW-1185">Reference proteome</keyword>
<sequence>MAIAQTSLDLSFGALLIGALIAFFVYGVTCSQVWRFYTNYPKDSTSVKALVALIWVLDTLHRIFTSHCLWFYLVSKGGSNPAALLSANWSLVARVIPSEVAVTLVECFFVVRVWIFSGRKSISWLLLVPVLLSLGMKLMFVHPLSKLINNFPRFDSIWCYIVKAFKYPLFADALKEQWLVVVFCATRASADVLISCVLCLMLYRAGRTSYHFSSTGIISTLIKYSLTTGILASTFALVVLIVYIVMPLNMVYIAVYEVYGTLFFSAMLTSLNSRRALQAAANRSLVLSPYNTGTNNPQSVIIYANTQKHTACI</sequence>
<dbReference type="Pfam" id="PF20152">
    <property type="entry name" value="DUF6534"/>
    <property type="match status" value="1"/>
</dbReference>
<evidence type="ECO:0000256" key="1">
    <source>
        <dbReference type="SAM" id="Phobius"/>
    </source>
</evidence>
<protein>
    <recommendedName>
        <fullName evidence="2">DUF6534 domain-containing protein</fullName>
    </recommendedName>
</protein>
<feature type="transmembrane region" description="Helical" evidence="1">
    <location>
        <begin position="178"/>
        <end position="203"/>
    </location>
</feature>
<feature type="transmembrane region" description="Helical" evidence="1">
    <location>
        <begin position="122"/>
        <end position="141"/>
    </location>
</feature>
<keyword evidence="1" id="KW-1133">Transmembrane helix</keyword>
<evidence type="ECO:0000259" key="2">
    <source>
        <dbReference type="Pfam" id="PF20152"/>
    </source>
</evidence>
<comment type="caution">
    <text evidence="3">The sequence shown here is derived from an EMBL/GenBank/DDBJ whole genome shotgun (WGS) entry which is preliminary data.</text>
</comment>
<dbReference type="OrthoDB" id="2745105at2759"/>
<keyword evidence="1" id="KW-0472">Membrane</keyword>
<evidence type="ECO:0000313" key="3">
    <source>
        <dbReference type="EMBL" id="THH16868.1"/>
    </source>
</evidence>
<reference evidence="3 4" key="1">
    <citation type="submission" date="2019-02" db="EMBL/GenBank/DDBJ databases">
        <title>Genome sequencing of the rare red list fungi Bondarzewia mesenterica.</title>
        <authorList>
            <person name="Buettner E."/>
            <person name="Kellner H."/>
        </authorList>
    </citation>
    <scope>NUCLEOTIDE SEQUENCE [LARGE SCALE GENOMIC DNA]</scope>
    <source>
        <strain evidence="3 4">DSM 108281</strain>
    </source>
</reference>
<keyword evidence="1" id="KW-0812">Transmembrane</keyword>
<gene>
    <name evidence="3" type="ORF">EW146_g3848</name>
</gene>
<name>A0A4S4LY65_9AGAM</name>
<feature type="transmembrane region" description="Helical" evidence="1">
    <location>
        <begin position="92"/>
        <end position="115"/>
    </location>
</feature>
<accession>A0A4S4LY65</accession>
<dbReference type="Proteomes" id="UP000310158">
    <property type="component" value="Unassembled WGS sequence"/>
</dbReference>
<feature type="domain" description="DUF6534" evidence="2">
    <location>
        <begin position="188"/>
        <end position="275"/>
    </location>
</feature>
<feature type="transmembrane region" description="Helical" evidence="1">
    <location>
        <begin position="12"/>
        <end position="37"/>
    </location>
</feature>
<feature type="transmembrane region" description="Helical" evidence="1">
    <location>
        <begin position="49"/>
        <end position="72"/>
    </location>
</feature>
<dbReference type="PANTHER" id="PTHR40465:SF1">
    <property type="entry name" value="DUF6534 DOMAIN-CONTAINING PROTEIN"/>
    <property type="match status" value="1"/>
</dbReference>
<dbReference type="PANTHER" id="PTHR40465">
    <property type="entry name" value="CHROMOSOME 1, WHOLE GENOME SHOTGUN SEQUENCE"/>
    <property type="match status" value="1"/>
</dbReference>
<dbReference type="EMBL" id="SGPL01000139">
    <property type="protein sequence ID" value="THH16868.1"/>
    <property type="molecule type" value="Genomic_DNA"/>
</dbReference>
<evidence type="ECO:0000313" key="4">
    <source>
        <dbReference type="Proteomes" id="UP000310158"/>
    </source>
</evidence>
<organism evidence="3 4">
    <name type="scientific">Bondarzewia mesenterica</name>
    <dbReference type="NCBI Taxonomy" id="1095465"/>
    <lineage>
        <taxon>Eukaryota</taxon>
        <taxon>Fungi</taxon>
        <taxon>Dikarya</taxon>
        <taxon>Basidiomycota</taxon>
        <taxon>Agaricomycotina</taxon>
        <taxon>Agaricomycetes</taxon>
        <taxon>Russulales</taxon>
        <taxon>Bondarzewiaceae</taxon>
        <taxon>Bondarzewia</taxon>
    </lineage>
</organism>
<feature type="transmembrane region" description="Helical" evidence="1">
    <location>
        <begin position="224"/>
        <end position="245"/>
    </location>
</feature>